<dbReference type="AlphaFoldDB" id="A0A8T2KBC5"/>
<feature type="region of interest" description="Disordered" evidence="1">
    <location>
        <begin position="348"/>
        <end position="375"/>
    </location>
</feature>
<dbReference type="EMBL" id="JAACNH010000001">
    <property type="protein sequence ID" value="KAG8454745.1"/>
    <property type="molecule type" value="Genomic_DNA"/>
</dbReference>
<organism evidence="2 3">
    <name type="scientific">Hymenochirus boettgeri</name>
    <name type="common">Congo dwarf clawed frog</name>
    <dbReference type="NCBI Taxonomy" id="247094"/>
    <lineage>
        <taxon>Eukaryota</taxon>
        <taxon>Metazoa</taxon>
        <taxon>Chordata</taxon>
        <taxon>Craniata</taxon>
        <taxon>Vertebrata</taxon>
        <taxon>Euteleostomi</taxon>
        <taxon>Amphibia</taxon>
        <taxon>Batrachia</taxon>
        <taxon>Anura</taxon>
        <taxon>Pipoidea</taxon>
        <taxon>Pipidae</taxon>
        <taxon>Pipinae</taxon>
        <taxon>Hymenochirus</taxon>
    </lineage>
</organism>
<feature type="compositionally biased region" description="Basic and acidic residues" evidence="1">
    <location>
        <begin position="348"/>
        <end position="368"/>
    </location>
</feature>
<proteinExistence type="predicted"/>
<evidence type="ECO:0000313" key="2">
    <source>
        <dbReference type="EMBL" id="KAG8454745.1"/>
    </source>
</evidence>
<dbReference type="InterPro" id="IPR026178">
    <property type="entry name" value="JSRP1"/>
</dbReference>
<accession>A0A8T2KBC5</accession>
<evidence type="ECO:0000313" key="3">
    <source>
        <dbReference type="Proteomes" id="UP000812440"/>
    </source>
</evidence>
<feature type="compositionally biased region" description="Basic and acidic residues" evidence="1">
    <location>
        <begin position="32"/>
        <end position="48"/>
    </location>
</feature>
<evidence type="ECO:0000256" key="1">
    <source>
        <dbReference type="SAM" id="MobiDB-lite"/>
    </source>
</evidence>
<dbReference type="Pfam" id="PF15312">
    <property type="entry name" value="JSRP"/>
    <property type="match status" value="1"/>
</dbReference>
<name>A0A8T2KBC5_9PIPI</name>
<keyword evidence="3" id="KW-1185">Reference proteome</keyword>
<reference evidence="2" key="1">
    <citation type="thesis" date="2020" institute="ProQuest LLC" country="789 East Eisenhower Parkway, Ann Arbor, MI, USA">
        <title>Comparative Genomics and Chromosome Evolution.</title>
        <authorList>
            <person name="Mudd A.B."/>
        </authorList>
    </citation>
    <scope>NUCLEOTIDE SEQUENCE</scope>
    <source>
        <strain evidence="2">Female2</strain>
        <tissue evidence="2">Blood</tissue>
    </source>
</reference>
<feature type="region of interest" description="Disordered" evidence="1">
    <location>
        <begin position="71"/>
        <end position="117"/>
    </location>
</feature>
<comment type="caution">
    <text evidence="2">The sequence shown here is derived from an EMBL/GenBank/DDBJ whole genome shotgun (WGS) entry which is preliminary data.</text>
</comment>
<dbReference type="Proteomes" id="UP000812440">
    <property type="component" value="Chromosome 1"/>
</dbReference>
<sequence>MESERGDVSKGGAFHQSVQEVPVTCEQTTKGASREKKIGADSKEEADTSKAAVCKSKAKCELRISEDLDDFADVGQKKENEPVEIPPPPEPKVTKRPVTEPKPVSKNTPMRKKLEPKNIGPVKNEEASFWNGFTLNRCLLIAAFAALLSVGFQVLQEATDNDDELTEVDEEHWIQPNPNNPEPDQWFFEGWFGSSDAVNVKIPEEDLPEEELPGIEEDELVMDGKTTVEETVKEKEEVATESLLKKSKKWGLKEKSNYMAAKAIKIRRAPEGSHKIEVFPFKKKQKEPIKYSPDGKQKLHKERQYQGKGIEHKYGYSKMQNVEKPYKKGREEHKKYFEEEKEWYKGKKVDKAAKGYRGHQQEKEYKKSKDNRRHG</sequence>
<feature type="region of interest" description="Disordered" evidence="1">
    <location>
        <begin position="1"/>
        <end position="50"/>
    </location>
</feature>
<feature type="region of interest" description="Disordered" evidence="1">
    <location>
        <begin position="287"/>
        <end position="313"/>
    </location>
</feature>
<dbReference type="OrthoDB" id="9908757at2759"/>
<protein>
    <recommendedName>
        <fullName evidence="4">Junctional sarcoplasmic reticulum protein 1</fullName>
    </recommendedName>
</protein>
<gene>
    <name evidence="2" type="ORF">GDO86_001099</name>
</gene>
<evidence type="ECO:0008006" key="4">
    <source>
        <dbReference type="Google" id="ProtNLM"/>
    </source>
</evidence>